<keyword evidence="7 9" id="KW-0368">Histidine biosynthesis</keyword>
<protein>
    <recommendedName>
        <fullName evidence="4 9">ATP phosphoribosyltransferase regulatory subunit</fullName>
    </recommendedName>
</protein>
<evidence type="ECO:0000259" key="11">
    <source>
        <dbReference type="PROSITE" id="PS50862"/>
    </source>
</evidence>
<evidence type="ECO:0000256" key="7">
    <source>
        <dbReference type="ARBA" id="ARBA00023102"/>
    </source>
</evidence>
<evidence type="ECO:0000256" key="3">
    <source>
        <dbReference type="ARBA" id="ARBA00005539"/>
    </source>
</evidence>
<dbReference type="GO" id="GO:0005737">
    <property type="term" value="C:cytoplasm"/>
    <property type="evidence" value="ECO:0007669"/>
    <property type="project" value="UniProtKB-SubCell"/>
</dbReference>
<evidence type="ECO:0000256" key="4">
    <source>
        <dbReference type="ARBA" id="ARBA00020397"/>
    </source>
</evidence>
<keyword evidence="12" id="KW-0808">Transferase</keyword>
<dbReference type="GO" id="GO:0006427">
    <property type="term" value="P:histidyl-tRNA aminoacylation"/>
    <property type="evidence" value="ECO:0007669"/>
    <property type="project" value="TreeGrafter"/>
</dbReference>
<dbReference type="InterPro" id="IPR045864">
    <property type="entry name" value="aa-tRNA-synth_II/BPL/LPL"/>
</dbReference>
<dbReference type="NCBIfam" id="TIGR00443">
    <property type="entry name" value="hisZ_biosyn_reg"/>
    <property type="match status" value="1"/>
</dbReference>
<evidence type="ECO:0000256" key="6">
    <source>
        <dbReference type="ARBA" id="ARBA00022605"/>
    </source>
</evidence>
<dbReference type="PANTHER" id="PTHR43707">
    <property type="entry name" value="HISTIDYL-TRNA SYNTHETASE"/>
    <property type="match status" value="1"/>
</dbReference>
<evidence type="ECO:0000313" key="12">
    <source>
        <dbReference type="EMBL" id="SUQ12581.1"/>
    </source>
</evidence>
<dbReference type="EMBL" id="UHJJ01000001">
    <property type="protein sequence ID" value="SUQ12581.1"/>
    <property type="molecule type" value="Genomic_DNA"/>
</dbReference>
<dbReference type="GO" id="GO:0000105">
    <property type="term" value="P:L-histidine biosynthetic process"/>
    <property type="evidence" value="ECO:0007669"/>
    <property type="project" value="UniProtKB-UniRule"/>
</dbReference>
<dbReference type="PIRSF" id="PIRSF001549">
    <property type="entry name" value="His-tRNA_synth"/>
    <property type="match status" value="1"/>
</dbReference>
<evidence type="ECO:0000256" key="8">
    <source>
        <dbReference type="ARBA" id="ARBA00025246"/>
    </source>
</evidence>
<dbReference type="GO" id="GO:0140096">
    <property type="term" value="F:catalytic activity, acting on a protein"/>
    <property type="evidence" value="ECO:0007669"/>
    <property type="project" value="UniProtKB-ARBA"/>
</dbReference>
<dbReference type="PANTHER" id="PTHR43707:SF6">
    <property type="entry name" value="ATP PHOSPHORIBOSYLTRANSFERASE REGULATORY SUBUNIT"/>
    <property type="match status" value="1"/>
</dbReference>
<dbReference type="Pfam" id="PF13393">
    <property type="entry name" value="tRNA-synt_His"/>
    <property type="match status" value="1"/>
</dbReference>
<dbReference type="HAMAP" id="MF_00125">
    <property type="entry name" value="HisZ"/>
    <property type="match status" value="1"/>
</dbReference>
<dbReference type="CDD" id="cd00773">
    <property type="entry name" value="HisRS-like_core"/>
    <property type="match status" value="1"/>
</dbReference>
<evidence type="ECO:0000256" key="10">
    <source>
        <dbReference type="PIRSR" id="PIRSR001549-1"/>
    </source>
</evidence>
<organism evidence="12 13">
    <name type="scientific">Faecalicatena contorta</name>
    <dbReference type="NCBI Taxonomy" id="39482"/>
    <lineage>
        <taxon>Bacteria</taxon>
        <taxon>Bacillati</taxon>
        <taxon>Bacillota</taxon>
        <taxon>Clostridia</taxon>
        <taxon>Lachnospirales</taxon>
        <taxon>Lachnospiraceae</taxon>
        <taxon>Faecalicatena</taxon>
    </lineage>
</organism>
<keyword evidence="5 9" id="KW-0963">Cytoplasm</keyword>
<feature type="binding site" evidence="10">
    <location>
        <begin position="80"/>
        <end position="82"/>
    </location>
    <ligand>
        <name>L-histidine</name>
        <dbReference type="ChEBI" id="CHEBI:57595"/>
    </ligand>
</feature>
<name>A0A316A460_9FIRM</name>
<sequence length="420" mass="47748">MEQKLHTPEGVRDIYNTECRKKLAVQENLHEILRVYGYKDIQTPTFEYFDVFRKEIGTISSRELYKFFDRDGNTLVLRPDITPSIARAAATLFETEEFPVRLCYIGNTFINHSSYQGRLKENTQLGAELIGADSLEADVEMLAMLVDGLKKAGLKEFQVNIGHVDFIQGLMDATGLDEEEKTEVHDLITNRNYFGVEEILDNKQVKDSLKEAFHVLPELMGDVEILDKALEIAPSMNARLAISHLQQMHKLLTLYGVEDHITFDLSMNGNYGYYTGIIFRAYTYGTGDAIVRGGRYNHLLEKFGKNTPSIGFAIIIDELMSALSRQKISVETCHTNIIVYTEATLKWAIALAKDFREKSRCVEMQKREAGDCKEDYIAYGKRTQAVSMLYLNDDLTIDMINLLTGEEKQINAGSKKGEQR</sequence>
<comment type="similarity">
    <text evidence="3 9">Belongs to the class-II aminoacyl-tRNA synthetase family. HisZ subfamily.</text>
</comment>
<reference evidence="13" key="1">
    <citation type="submission" date="2017-07" db="EMBL/GenBank/DDBJ databases">
        <authorList>
            <person name="Varghese N."/>
            <person name="Submissions S."/>
        </authorList>
    </citation>
    <scope>NUCLEOTIDE SEQUENCE [LARGE SCALE GENOMIC DNA]</scope>
    <source>
        <strain evidence="13">NLAE-zl-C134</strain>
    </source>
</reference>
<proteinExistence type="inferred from homology"/>
<comment type="subunit">
    <text evidence="9">Heteromultimer composed of HisG and HisZ subunits.</text>
</comment>
<dbReference type="InterPro" id="IPR006195">
    <property type="entry name" value="aa-tRNA-synth_II"/>
</dbReference>
<dbReference type="Proteomes" id="UP000254051">
    <property type="component" value="Unassembled WGS sequence"/>
</dbReference>
<dbReference type="Gene3D" id="3.30.930.10">
    <property type="entry name" value="Bira Bifunctional Protein, Domain 2"/>
    <property type="match status" value="1"/>
</dbReference>
<dbReference type="RefSeq" id="WP_109708594.1">
    <property type="nucleotide sequence ID" value="NZ_QGDS01000001.1"/>
</dbReference>
<dbReference type="GO" id="GO:0016757">
    <property type="term" value="F:glycosyltransferase activity"/>
    <property type="evidence" value="ECO:0007669"/>
    <property type="project" value="UniProtKB-KW"/>
</dbReference>
<feature type="domain" description="Aminoacyl-transfer RNA synthetases class-II family profile" evidence="11">
    <location>
        <begin position="25"/>
        <end position="420"/>
    </location>
</feature>
<evidence type="ECO:0000313" key="13">
    <source>
        <dbReference type="Proteomes" id="UP000254051"/>
    </source>
</evidence>
<comment type="function">
    <text evidence="8 9">Required for the first step of histidine biosynthesis. May allow the feedback regulation of ATP phosphoribosyltransferase activity by histidine.</text>
</comment>
<dbReference type="AlphaFoldDB" id="A0A316A460"/>
<dbReference type="PROSITE" id="PS50862">
    <property type="entry name" value="AA_TRNA_LIGASE_II"/>
    <property type="match status" value="1"/>
</dbReference>
<keyword evidence="13" id="KW-1185">Reference proteome</keyword>
<dbReference type="GO" id="GO:0004821">
    <property type="term" value="F:histidine-tRNA ligase activity"/>
    <property type="evidence" value="ECO:0007669"/>
    <property type="project" value="TreeGrafter"/>
</dbReference>
<accession>A0A316A460</accession>
<evidence type="ECO:0000256" key="9">
    <source>
        <dbReference type="HAMAP-Rule" id="MF_00125"/>
    </source>
</evidence>
<feature type="binding site" evidence="10">
    <location>
        <begin position="273"/>
        <end position="274"/>
    </location>
    <ligand>
        <name>L-histidine</name>
        <dbReference type="ChEBI" id="CHEBI:57595"/>
    </ligand>
</feature>
<dbReference type="InterPro" id="IPR004516">
    <property type="entry name" value="HisRS/HisZ"/>
</dbReference>
<feature type="binding site" evidence="10">
    <location>
        <position position="124"/>
    </location>
    <ligand>
        <name>L-histidine</name>
        <dbReference type="ChEBI" id="CHEBI:57595"/>
    </ligand>
</feature>
<comment type="miscellaneous">
    <text evidence="9">This function is generally fulfilled by the C-terminal part of HisG, which is missing in some bacteria such as this one.</text>
</comment>
<dbReference type="InterPro" id="IPR041715">
    <property type="entry name" value="HisRS-like_core"/>
</dbReference>
<dbReference type="OrthoDB" id="9800814at2"/>
<evidence type="ECO:0000256" key="5">
    <source>
        <dbReference type="ARBA" id="ARBA00022490"/>
    </source>
</evidence>
<comment type="subcellular location">
    <subcellularLocation>
        <location evidence="1 9">Cytoplasm</location>
    </subcellularLocation>
</comment>
<dbReference type="UniPathway" id="UPA00031">
    <property type="reaction ID" value="UER00006"/>
</dbReference>
<dbReference type="InterPro" id="IPR004517">
    <property type="entry name" value="HisZ"/>
</dbReference>
<comment type="pathway">
    <text evidence="2 9">Amino-acid biosynthesis; L-histidine biosynthesis; L-histidine from 5-phospho-alpha-D-ribose 1-diphosphate: step 1/9.</text>
</comment>
<dbReference type="SUPFAM" id="SSF55681">
    <property type="entry name" value="Class II aaRS and biotin synthetases"/>
    <property type="match status" value="1"/>
</dbReference>
<evidence type="ECO:0000256" key="2">
    <source>
        <dbReference type="ARBA" id="ARBA00004667"/>
    </source>
</evidence>
<keyword evidence="12" id="KW-0328">Glycosyltransferase</keyword>
<feature type="binding site" evidence="10">
    <location>
        <position position="128"/>
    </location>
    <ligand>
        <name>L-histidine</name>
        <dbReference type="ChEBI" id="CHEBI:57595"/>
    </ligand>
</feature>
<evidence type="ECO:0000256" key="1">
    <source>
        <dbReference type="ARBA" id="ARBA00004496"/>
    </source>
</evidence>
<keyword evidence="6 9" id="KW-0028">Amino-acid biosynthesis</keyword>
<gene>
    <name evidence="9" type="primary">hisZ</name>
    <name evidence="12" type="ORF">SAMN05216529_101478</name>
</gene>